<evidence type="ECO:0000313" key="3">
    <source>
        <dbReference type="Proteomes" id="UP000774326"/>
    </source>
</evidence>
<keyword evidence="1" id="KW-0812">Transmembrane</keyword>
<feature type="transmembrane region" description="Helical" evidence="1">
    <location>
        <begin position="80"/>
        <end position="101"/>
    </location>
</feature>
<proteinExistence type="predicted"/>
<keyword evidence="1" id="KW-1133">Transmembrane helix</keyword>
<comment type="caution">
    <text evidence="2">The sequence shown here is derived from an EMBL/GenBank/DDBJ whole genome shotgun (WGS) entry which is preliminary data.</text>
</comment>
<evidence type="ECO:0000313" key="2">
    <source>
        <dbReference type="EMBL" id="KAH3687779.1"/>
    </source>
</evidence>
<evidence type="ECO:0000256" key="1">
    <source>
        <dbReference type="SAM" id="Phobius"/>
    </source>
</evidence>
<protein>
    <submittedName>
        <fullName evidence="2">Uncharacterized protein</fullName>
    </submittedName>
</protein>
<keyword evidence="1" id="KW-0472">Membrane</keyword>
<organism evidence="2 3">
    <name type="scientific">Wickerhamomyces pijperi</name>
    <name type="common">Yeast</name>
    <name type="synonym">Pichia pijperi</name>
    <dbReference type="NCBI Taxonomy" id="599730"/>
    <lineage>
        <taxon>Eukaryota</taxon>
        <taxon>Fungi</taxon>
        <taxon>Dikarya</taxon>
        <taxon>Ascomycota</taxon>
        <taxon>Saccharomycotina</taxon>
        <taxon>Saccharomycetes</taxon>
        <taxon>Phaffomycetales</taxon>
        <taxon>Wickerhamomycetaceae</taxon>
        <taxon>Wickerhamomyces</taxon>
    </lineage>
</organism>
<dbReference type="Proteomes" id="UP000774326">
    <property type="component" value="Unassembled WGS sequence"/>
</dbReference>
<accession>A0A9P8QE72</accession>
<dbReference type="AlphaFoldDB" id="A0A9P8QE72"/>
<sequence length="198" mass="19615">MASSFSTCLRSSSCRCCLLSIIGVLSSSSSSSSSPSSGASDSSWSPSASASSSATTLSVVAGVGKTVPSFCVSSSSSPSGMLVVVVVVVVVVTAMLAAASASSECCAVSEEMRSGFNNSKATSASVLVCSMATGGLEISNLGFLETESSLSFLELFSSNSSAFLLLVSAMISGSSDALLNSSEITSPNFSGDSNASFT</sequence>
<keyword evidence="3" id="KW-1185">Reference proteome</keyword>
<name>A0A9P8QE72_WICPI</name>
<dbReference type="EMBL" id="JAEUBG010000624">
    <property type="protein sequence ID" value="KAH3687779.1"/>
    <property type="molecule type" value="Genomic_DNA"/>
</dbReference>
<gene>
    <name evidence="2" type="ORF">WICPIJ_001242</name>
</gene>
<reference evidence="2" key="2">
    <citation type="submission" date="2021-01" db="EMBL/GenBank/DDBJ databases">
        <authorList>
            <person name="Schikora-Tamarit M.A."/>
        </authorList>
    </citation>
    <scope>NUCLEOTIDE SEQUENCE</scope>
    <source>
        <strain evidence="2">CBS2887</strain>
    </source>
</reference>
<reference evidence="2" key="1">
    <citation type="journal article" date="2021" name="Open Biol.">
        <title>Shared evolutionary footprints suggest mitochondrial oxidative damage underlies multiple complex I losses in fungi.</title>
        <authorList>
            <person name="Schikora-Tamarit M.A."/>
            <person name="Marcet-Houben M."/>
            <person name="Nosek J."/>
            <person name="Gabaldon T."/>
        </authorList>
    </citation>
    <scope>NUCLEOTIDE SEQUENCE</scope>
    <source>
        <strain evidence="2">CBS2887</strain>
    </source>
</reference>